<dbReference type="Gene3D" id="1.10.540.10">
    <property type="entry name" value="Acyl-CoA dehydrogenase/oxidase, N-terminal domain"/>
    <property type="match status" value="1"/>
</dbReference>
<dbReference type="PANTHER" id="PTHR43884">
    <property type="entry name" value="ACYL-COA DEHYDROGENASE"/>
    <property type="match status" value="1"/>
</dbReference>
<dbReference type="GO" id="GO:0003995">
    <property type="term" value="F:acyl-CoA dehydrogenase activity"/>
    <property type="evidence" value="ECO:0007669"/>
    <property type="project" value="TreeGrafter"/>
</dbReference>
<accession>A0A368E0L7</accession>
<evidence type="ECO:0000313" key="9">
    <source>
        <dbReference type="Proteomes" id="UP000252132"/>
    </source>
</evidence>
<dbReference type="InterPro" id="IPR036250">
    <property type="entry name" value="AcylCo_DH-like_C"/>
</dbReference>
<name>A0A368E0L7_9PROT</name>
<keyword evidence="4" id="KW-0274">FAD</keyword>
<evidence type="ECO:0000256" key="1">
    <source>
        <dbReference type="ARBA" id="ARBA00001974"/>
    </source>
</evidence>
<dbReference type="InterPro" id="IPR009075">
    <property type="entry name" value="AcylCo_DH/oxidase_C"/>
</dbReference>
<evidence type="ECO:0000313" key="8">
    <source>
        <dbReference type="EMBL" id="RCL77637.1"/>
    </source>
</evidence>
<dbReference type="InterPro" id="IPR009100">
    <property type="entry name" value="AcylCoA_DH/oxidase_NM_dom_sf"/>
</dbReference>
<evidence type="ECO:0000256" key="4">
    <source>
        <dbReference type="ARBA" id="ARBA00022827"/>
    </source>
</evidence>
<dbReference type="Gene3D" id="1.20.140.10">
    <property type="entry name" value="Butyryl-CoA Dehydrogenase, subunit A, domain 3"/>
    <property type="match status" value="1"/>
</dbReference>
<comment type="similarity">
    <text evidence="2">Belongs to the acyl-CoA dehydrogenase family.</text>
</comment>
<dbReference type="InterPro" id="IPR037069">
    <property type="entry name" value="AcylCoA_DH/ox_N_sf"/>
</dbReference>
<feature type="domain" description="Acyl-CoA dehydrogenase/oxidase C-terminal" evidence="6">
    <location>
        <begin position="229"/>
        <end position="337"/>
    </location>
</feature>
<dbReference type="PANTHER" id="PTHR43884:SF20">
    <property type="entry name" value="ACYL-COA DEHYDROGENASE FADE28"/>
    <property type="match status" value="1"/>
</dbReference>
<comment type="caution">
    <text evidence="8">The sequence shown here is derived from an EMBL/GenBank/DDBJ whole genome shotgun (WGS) entry which is preliminary data.</text>
</comment>
<dbReference type="AlphaFoldDB" id="A0A368E0L7"/>
<dbReference type="SUPFAM" id="SSF47203">
    <property type="entry name" value="Acyl-CoA dehydrogenase C-terminal domain-like"/>
    <property type="match status" value="1"/>
</dbReference>
<keyword evidence="3" id="KW-0285">Flavoprotein</keyword>
<keyword evidence="5" id="KW-0560">Oxidoreductase</keyword>
<evidence type="ECO:0000256" key="2">
    <source>
        <dbReference type="ARBA" id="ARBA00009347"/>
    </source>
</evidence>
<dbReference type="SUPFAM" id="SSF56645">
    <property type="entry name" value="Acyl-CoA dehydrogenase NM domain-like"/>
    <property type="match status" value="1"/>
</dbReference>
<evidence type="ECO:0000256" key="5">
    <source>
        <dbReference type="ARBA" id="ARBA00023002"/>
    </source>
</evidence>
<comment type="cofactor">
    <cofactor evidence="1">
        <name>FAD</name>
        <dbReference type="ChEBI" id="CHEBI:57692"/>
    </cofactor>
</comment>
<dbReference type="EMBL" id="QOQF01000006">
    <property type="protein sequence ID" value="RCL77637.1"/>
    <property type="molecule type" value="Genomic_DNA"/>
</dbReference>
<dbReference type="Proteomes" id="UP000252132">
    <property type="component" value="Unassembled WGS sequence"/>
</dbReference>
<sequence>MVDGWMAICSVLPDLFMRAQMKFNVIFLPSVFSVSQDNKSCGMNLIYTSDQQELIDAADGFFAGEHTVDYMRHLLESDAPDDTPSLWNNFAELGLLGLVAPEENSGLAQDFSVMAGIAEMAGNVALTEPLIEIAGISVPVLAEMRATEELNAVISGDLKILPVCGLSGMVSHADKADMFLIGDGGKARLVDKSDVTLTPLKSIDPLRKLYKVSHAGDGLEAIDRRGTILNASFLCGLSKRMVTLSVDYAKDREQFGKQIGSFQAIKHQLANVHTQIEFTRPIVQLAATQNGRCVHQAKVSSIDTAMLAAETAIQVHGGMGYTFEVSLHMFMKRAWALCGEWGDRNHHINILETMILADDAELGPGTTFSY</sequence>
<organism evidence="8 9">
    <name type="scientific">PS1 clade bacterium</name>
    <dbReference type="NCBI Taxonomy" id="2175152"/>
    <lineage>
        <taxon>Bacteria</taxon>
        <taxon>Pseudomonadati</taxon>
        <taxon>Pseudomonadota</taxon>
        <taxon>Alphaproteobacteria</taxon>
        <taxon>PS1 clade</taxon>
    </lineage>
</organism>
<dbReference type="InterPro" id="IPR013786">
    <property type="entry name" value="AcylCoA_DH/ox_N"/>
</dbReference>
<feature type="domain" description="Acyl-CoA dehydrogenase/oxidase N-terminal" evidence="7">
    <location>
        <begin position="48"/>
        <end position="124"/>
    </location>
</feature>
<protein>
    <submittedName>
        <fullName evidence="8">Acyl-CoA dehydrogenase</fullName>
    </submittedName>
</protein>
<proteinExistence type="inferred from homology"/>
<gene>
    <name evidence="8" type="ORF">DBW69_02600</name>
</gene>
<evidence type="ECO:0000259" key="6">
    <source>
        <dbReference type="Pfam" id="PF00441"/>
    </source>
</evidence>
<dbReference type="GO" id="GO:0050660">
    <property type="term" value="F:flavin adenine dinucleotide binding"/>
    <property type="evidence" value="ECO:0007669"/>
    <property type="project" value="InterPro"/>
</dbReference>
<evidence type="ECO:0000256" key="3">
    <source>
        <dbReference type="ARBA" id="ARBA00022630"/>
    </source>
</evidence>
<evidence type="ECO:0000259" key="7">
    <source>
        <dbReference type="Pfam" id="PF02771"/>
    </source>
</evidence>
<dbReference type="Pfam" id="PF02771">
    <property type="entry name" value="Acyl-CoA_dh_N"/>
    <property type="match status" value="1"/>
</dbReference>
<dbReference type="Pfam" id="PF00441">
    <property type="entry name" value="Acyl-CoA_dh_1"/>
    <property type="match status" value="1"/>
</dbReference>
<reference evidence="8 9" key="1">
    <citation type="journal article" date="2018" name="Microbiome">
        <title>Fine metagenomic profile of the Mediterranean stratified and mixed water columns revealed by assembly and recruitment.</title>
        <authorList>
            <person name="Haro-Moreno J.M."/>
            <person name="Lopez-Perez M."/>
            <person name="De La Torre J.R."/>
            <person name="Picazo A."/>
            <person name="Camacho A."/>
            <person name="Rodriguez-Valera F."/>
        </authorList>
    </citation>
    <scope>NUCLEOTIDE SEQUENCE [LARGE SCALE GENOMIC DNA]</scope>
    <source>
        <strain evidence="8">MED-G55</strain>
    </source>
</reference>